<keyword evidence="2" id="KW-0067">ATP-binding</keyword>
<dbReference type="PANTHER" id="PTHR11361">
    <property type="entry name" value="DNA MISMATCH REPAIR PROTEIN MUTS FAMILY MEMBER"/>
    <property type="match status" value="1"/>
</dbReference>
<organism evidence="5 6">
    <name type="scientific">Polyangium jinanense</name>
    <dbReference type="NCBI Taxonomy" id="2829994"/>
    <lineage>
        <taxon>Bacteria</taxon>
        <taxon>Pseudomonadati</taxon>
        <taxon>Myxococcota</taxon>
        <taxon>Polyangia</taxon>
        <taxon>Polyangiales</taxon>
        <taxon>Polyangiaceae</taxon>
        <taxon>Polyangium</taxon>
    </lineage>
</organism>
<dbReference type="InterPro" id="IPR027417">
    <property type="entry name" value="P-loop_NTPase"/>
</dbReference>
<dbReference type="PROSITE" id="PS00486">
    <property type="entry name" value="DNA_MISMATCH_REPAIR_2"/>
    <property type="match status" value="1"/>
</dbReference>
<evidence type="ECO:0000256" key="1">
    <source>
        <dbReference type="ARBA" id="ARBA00022741"/>
    </source>
</evidence>
<reference evidence="5 6" key="1">
    <citation type="submission" date="2021-04" db="EMBL/GenBank/DDBJ databases">
        <title>Genome analysis of Polyangium sp.</title>
        <authorList>
            <person name="Li Y."/>
            <person name="Wang J."/>
        </authorList>
    </citation>
    <scope>NUCLEOTIDE SEQUENCE [LARGE SCALE GENOMIC DNA]</scope>
    <source>
        <strain evidence="5 6">SDU14</strain>
    </source>
</reference>
<feature type="domain" description="DNA mismatch repair proteins mutS family" evidence="4">
    <location>
        <begin position="445"/>
        <end position="461"/>
    </location>
</feature>
<dbReference type="Pfam" id="PF00488">
    <property type="entry name" value="MutS_V"/>
    <property type="match status" value="1"/>
</dbReference>
<gene>
    <name evidence="5" type="ORF">KEG57_13905</name>
</gene>
<evidence type="ECO:0000259" key="4">
    <source>
        <dbReference type="PROSITE" id="PS00486"/>
    </source>
</evidence>
<sequence>MKPSPPAPDTAPAHEILSLLHPDPIARPDLEEMRQALSFAFASGVSGGLFSQALDRAPLAPSTWDPQSFAPDLFLEELVARGFRVRSGERDAVVNRAFIFRVLAHPPTDPRVTEHRRDILRELSGSTVYRRQFEDLYTIACRLRSALEGATAGKKFDATRRQLDVLVLVKEAFDRMSESFDGAQSGLSGLRAFGASVRETEGYRSMVDLLNYDEHLATLGVTIRVGADGRVRGFEVRNLRERQDNPFVLSPARRWLAKIEMFFRGYRFSDGEVMARLLDAVFEGIEAHVLRFIPLLGEMEVYLGALGFRDLAEAAGLEVCLPEIRTAAEGADDRPRKLLGLFNPLLVASGVRAVPCDLLTNRTSATVLITGPNSGGKTRLLQSVALAQILAQGGMFVPAREASLVRVPGLVVSLIQETRVDQSEGRLGMELVRIRALFEMLGPGAMVMLDELCSGTNPSEGEEIFELVITLLAKLRPQAFITTHFLTFAARLARENSIAGLRFIQVGLDAAHRPTYQFVEGVATTSLASHAAARLGVSRDELEGLIDRNMRAPAARARGS</sequence>
<name>A0A9X3X3N2_9BACT</name>
<dbReference type="Gene3D" id="3.40.50.300">
    <property type="entry name" value="P-loop containing nucleotide triphosphate hydrolases"/>
    <property type="match status" value="1"/>
</dbReference>
<dbReference type="Proteomes" id="UP001151081">
    <property type="component" value="Unassembled WGS sequence"/>
</dbReference>
<dbReference type="SMART" id="SM00534">
    <property type="entry name" value="MUTSac"/>
    <property type="match status" value="1"/>
</dbReference>
<proteinExistence type="predicted"/>
<dbReference type="GO" id="GO:0140664">
    <property type="term" value="F:ATP-dependent DNA damage sensor activity"/>
    <property type="evidence" value="ECO:0007669"/>
    <property type="project" value="InterPro"/>
</dbReference>
<evidence type="ECO:0000256" key="2">
    <source>
        <dbReference type="ARBA" id="ARBA00022840"/>
    </source>
</evidence>
<evidence type="ECO:0000313" key="6">
    <source>
        <dbReference type="Proteomes" id="UP001151081"/>
    </source>
</evidence>
<dbReference type="GO" id="GO:0030983">
    <property type="term" value="F:mismatched DNA binding"/>
    <property type="evidence" value="ECO:0007669"/>
    <property type="project" value="InterPro"/>
</dbReference>
<dbReference type="EMBL" id="JAGTJJ010000005">
    <property type="protein sequence ID" value="MDC3981603.1"/>
    <property type="molecule type" value="Genomic_DNA"/>
</dbReference>
<accession>A0A9X3X3N2</accession>
<dbReference type="GO" id="GO:0005524">
    <property type="term" value="F:ATP binding"/>
    <property type="evidence" value="ECO:0007669"/>
    <property type="project" value="UniProtKB-KW"/>
</dbReference>
<keyword evidence="6" id="KW-1185">Reference proteome</keyword>
<protein>
    <submittedName>
        <fullName evidence="5">DNA mismatch repair protein</fullName>
    </submittedName>
</protein>
<dbReference type="InterPro" id="IPR045076">
    <property type="entry name" value="MutS"/>
</dbReference>
<dbReference type="SUPFAM" id="SSF52540">
    <property type="entry name" value="P-loop containing nucleoside triphosphate hydrolases"/>
    <property type="match status" value="1"/>
</dbReference>
<evidence type="ECO:0000313" key="5">
    <source>
        <dbReference type="EMBL" id="MDC3981603.1"/>
    </source>
</evidence>
<evidence type="ECO:0000256" key="3">
    <source>
        <dbReference type="ARBA" id="ARBA00023125"/>
    </source>
</evidence>
<keyword evidence="3" id="KW-0238">DNA-binding</keyword>
<keyword evidence="1" id="KW-0547">Nucleotide-binding</keyword>
<dbReference type="RefSeq" id="WP_272420272.1">
    <property type="nucleotide sequence ID" value="NZ_JAGTJJ010000005.1"/>
</dbReference>
<comment type="caution">
    <text evidence="5">The sequence shown here is derived from an EMBL/GenBank/DDBJ whole genome shotgun (WGS) entry which is preliminary data.</text>
</comment>
<dbReference type="GO" id="GO:0006298">
    <property type="term" value="P:mismatch repair"/>
    <property type="evidence" value="ECO:0007669"/>
    <property type="project" value="InterPro"/>
</dbReference>
<dbReference type="InterPro" id="IPR000432">
    <property type="entry name" value="DNA_mismatch_repair_MutS_C"/>
</dbReference>
<dbReference type="AlphaFoldDB" id="A0A9X3X3N2"/>